<dbReference type="EMBL" id="CAAALY010009997">
    <property type="protein sequence ID" value="VEL10804.1"/>
    <property type="molecule type" value="Genomic_DNA"/>
</dbReference>
<reference evidence="1" key="1">
    <citation type="submission" date="2018-11" db="EMBL/GenBank/DDBJ databases">
        <authorList>
            <consortium name="Pathogen Informatics"/>
        </authorList>
    </citation>
    <scope>NUCLEOTIDE SEQUENCE</scope>
</reference>
<evidence type="ECO:0000313" key="1">
    <source>
        <dbReference type="EMBL" id="VEL10804.1"/>
    </source>
</evidence>
<gene>
    <name evidence="1" type="ORF">PXEA_LOCUS4244</name>
</gene>
<name>A0A3S4ZSC8_9PLAT</name>
<accession>A0A3S4ZSC8</accession>
<proteinExistence type="predicted"/>
<keyword evidence="2" id="KW-1185">Reference proteome</keyword>
<comment type="caution">
    <text evidence="1">The sequence shown here is derived from an EMBL/GenBank/DDBJ whole genome shotgun (WGS) entry which is preliminary data.</text>
</comment>
<dbReference type="Proteomes" id="UP000784294">
    <property type="component" value="Unassembled WGS sequence"/>
</dbReference>
<organism evidence="1 2">
    <name type="scientific">Protopolystoma xenopodis</name>
    <dbReference type="NCBI Taxonomy" id="117903"/>
    <lineage>
        <taxon>Eukaryota</taxon>
        <taxon>Metazoa</taxon>
        <taxon>Spiralia</taxon>
        <taxon>Lophotrochozoa</taxon>
        <taxon>Platyhelminthes</taxon>
        <taxon>Monogenea</taxon>
        <taxon>Polyopisthocotylea</taxon>
        <taxon>Polystomatidea</taxon>
        <taxon>Polystomatidae</taxon>
        <taxon>Protopolystoma</taxon>
    </lineage>
</organism>
<protein>
    <submittedName>
        <fullName evidence="1">Uncharacterized protein</fullName>
    </submittedName>
</protein>
<sequence length="140" mass="14680">MSRPLASSNYSGTKAAPFRKTGFVGDSGATVTSCPVSVESTAAVTSCEGVCKSSIVTTTSTPNSCHPDAATSVSVERQAKVAETRARLALIKARLSAIPLTSTAVRLETCDRFVLRLTCSNLNGYLQPVTVYLSKTGFLI</sequence>
<evidence type="ECO:0000313" key="2">
    <source>
        <dbReference type="Proteomes" id="UP000784294"/>
    </source>
</evidence>
<dbReference type="AlphaFoldDB" id="A0A3S4ZSC8"/>